<dbReference type="InterPro" id="IPR050256">
    <property type="entry name" value="Glycosyltransferase_2"/>
</dbReference>
<organism evidence="9 10">
    <name type="scientific">Arthrobacter nitrophenolicus</name>
    <dbReference type="NCBI Taxonomy" id="683150"/>
    <lineage>
        <taxon>Bacteria</taxon>
        <taxon>Bacillati</taxon>
        <taxon>Actinomycetota</taxon>
        <taxon>Actinomycetes</taxon>
        <taxon>Micrococcales</taxon>
        <taxon>Micrococcaceae</taxon>
        <taxon>Arthrobacter</taxon>
    </lineage>
</organism>
<evidence type="ECO:0000259" key="8">
    <source>
        <dbReference type="Pfam" id="PF04138"/>
    </source>
</evidence>
<keyword evidence="5 6" id="KW-0472">Membrane</keyword>
<dbReference type="GO" id="GO:0016740">
    <property type="term" value="F:transferase activity"/>
    <property type="evidence" value="ECO:0007669"/>
    <property type="project" value="UniProtKB-KW"/>
</dbReference>
<keyword evidence="4 6" id="KW-1133">Transmembrane helix</keyword>
<gene>
    <name evidence="9" type="ORF">E2R57_08470</name>
</gene>
<comment type="similarity">
    <text evidence="2">Belongs to the glycosyltransferase 2 family.</text>
</comment>
<evidence type="ECO:0000313" key="10">
    <source>
        <dbReference type="Proteomes" id="UP000294621"/>
    </source>
</evidence>
<evidence type="ECO:0000256" key="5">
    <source>
        <dbReference type="ARBA" id="ARBA00023136"/>
    </source>
</evidence>
<dbReference type="GO" id="GO:0000271">
    <property type="term" value="P:polysaccharide biosynthetic process"/>
    <property type="evidence" value="ECO:0007669"/>
    <property type="project" value="InterPro"/>
</dbReference>
<dbReference type="InterPro" id="IPR007267">
    <property type="entry name" value="GtrA_DPMS_TM"/>
</dbReference>
<reference evidence="9 10" key="1">
    <citation type="submission" date="2019-03" db="EMBL/GenBank/DDBJ databases">
        <title>Genome Sequencing and Assembly of Various Microbes Isolated from Partially Reclaimed Soil and Acid Mine Drainage (AMD) Site.</title>
        <authorList>
            <person name="Steinbock B."/>
            <person name="Bechtold R."/>
            <person name="Sevigny J.L."/>
            <person name="Thomas D."/>
            <person name="Cuthill L.R."/>
            <person name="Aveiro Johannsen E.J."/>
            <person name="Thomas K."/>
            <person name="Ghosh A."/>
        </authorList>
    </citation>
    <scope>NUCLEOTIDE SEQUENCE [LARGE SCALE GENOMIC DNA]</scope>
    <source>
        <strain evidence="9 10">S-A1</strain>
    </source>
</reference>
<evidence type="ECO:0000259" key="7">
    <source>
        <dbReference type="Pfam" id="PF00535"/>
    </source>
</evidence>
<evidence type="ECO:0000313" key="9">
    <source>
        <dbReference type="EMBL" id="TDL38947.1"/>
    </source>
</evidence>
<dbReference type="Gene3D" id="3.90.550.10">
    <property type="entry name" value="Spore Coat Polysaccharide Biosynthesis Protein SpsA, Chain A"/>
    <property type="match status" value="1"/>
</dbReference>
<dbReference type="Proteomes" id="UP000294621">
    <property type="component" value="Unassembled WGS sequence"/>
</dbReference>
<dbReference type="PANTHER" id="PTHR48090">
    <property type="entry name" value="UNDECAPRENYL-PHOSPHATE 4-DEOXY-4-FORMAMIDO-L-ARABINOSE TRANSFERASE-RELATED"/>
    <property type="match status" value="1"/>
</dbReference>
<dbReference type="EMBL" id="SMZQ01000003">
    <property type="protein sequence ID" value="TDL38947.1"/>
    <property type="molecule type" value="Genomic_DNA"/>
</dbReference>
<dbReference type="Pfam" id="PF04138">
    <property type="entry name" value="GtrA_DPMS_TM"/>
    <property type="match status" value="1"/>
</dbReference>
<evidence type="ECO:0000256" key="1">
    <source>
        <dbReference type="ARBA" id="ARBA00004141"/>
    </source>
</evidence>
<dbReference type="CDD" id="cd04179">
    <property type="entry name" value="DPM_DPG-synthase_like"/>
    <property type="match status" value="1"/>
</dbReference>
<evidence type="ECO:0000256" key="2">
    <source>
        <dbReference type="ARBA" id="ARBA00006739"/>
    </source>
</evidence>
<evidence type="ECO:0000256" key="4">
    <source>
        <dbReference type="ARBA" id="ARBA00022989"/>
    </source>
</evidence>
<sequence>MIILIPAYQPGQQLPDLIRALRAAEPRAAVVVVDDGSGPAYKDVFDGVRALGCHVISYARNRGKGFALKAGFGFIEDNVPGQDVVCADSDGQHTPSDILKVTAAVEANTTRANPMADGSGDGSRHFRGTATMVLGSRAFTGNVPARSRIGNTATRLLFTLATGERIPDTQTGLRGYPAAMLPWLRSVRGDRYEYELNLLLQAPQAGYSISSVDITTVYLDRNSGSHFRPVVDSVRIYAPLLKFLASSFTAFLVDTVVFMLLTVIVDSLLLAVLGARAASSAVNFLVNRNMVFEHGRDRPATSTGLRYFSLVAVLLAANFSLIWALEAVAVPALPAKILAEIALLAASFTIQQRYLFSRKTFRNPAPKAVPVTSGEAPSGTHISG</sequence>
<dbReference type="InterPro" id="IPR001173">
    <property type="entry name" value="Glyco_trans_2-like"/>
</dbReference>
<feature type="transmembrane region" description="Helical" evidence="6">
    <location>
        <begin position="337"/>
        <end position="356"/>
    </location>
</feature>
<dbReference type="AlphaFoldDB" id="A0A4R5Y5K9"/>
<evidence type="ECO:0000256" key="6">
    <source>
        <dbReference type="SAM" id="Phobius"/>
    </source>
</evidence>
<feature type="domain" description="Glycosyltransferase 2-like" evidence="7">
    <location>
        <begin position="3"/>
        <end position="112"/>
    </location>
</feature>
<dbReference type="RefSeq" id="WP_133348123.1">
    <property type="nucleotide sequence ID" value="NZ_SMZQ01000003.1"/>
</dbReference>
<dbReference type="SUPFAM" id="SSF53448">
    <property type="entry name" value="Nucleotide-diphospho-sugar transferases"/>
    <property type="match status" value="1"/>
</dbReference>
<dbReference type="OrthoDB" id="9810303at2"/>
<dbReference type="InterPro" id="IPR029044">
    <property type="entry name" value="Nucleotide-diphossugar_trans"/>
</dbReference>
<dbReference type="Pfam" id="PF00535">
    <property type="entry name" value="Glycos_transf_2"/>
    <property type="match status" value="1"/>
</dbReference>
<comment type="subcellular location">
    <subcellularLocation>
        <location evidence="1">Membrane</location>
        <topology evidence="1">Multi-pass membrane protein</topology>
    </subcellularLocation>
</comment>
<proteinExistence type="inferred from homology"/>
<keyword evidence="9" id="KW-0808">Transferase</keyword>
<protein>
    <submittedName>
        <fullName evidence="9">Glycosyltransferase</fullName>
    </submittedName>
</protein>
<evidence type="ECO:0000256" key="3">
    <source>
        <dbReference type="ARBA" id="ARBA00022692"/>
    </source>
</evidence>
<dbReference type="PANTHER" id="PTHR48090:SF7">
    <property type="entry name" value="RFBJ PROTEIN"/>
    <property type="match status" value="1"/>
</dbReference>
<feature type="transmembrane region" description="Helical" evidence="6">
    <location>
        <begin position="307"/>
        <end position="325"/>
    </location>
</feature>
<keyword evidence="3 6" id="KW-0812">Transmembrane</keyword>
<dbReference type="GO" id="GO:0016020">
    <property type="term" value="C:membrane"/>
    <property type="evidence" value="ECO:0007669"/>
    <property type="project" value="UniProtKB-SubCell"/>
</dbReference>
<feature type="domain" description="GtrA/DPMS transmembrane" evidence="8">
    <location>
        <begin position="242"/>
        <end position="356"/>
    </location>
</feature>
<dbReference type="STRING" id="683150.G205_16132"/>
<name>A0A4R5Y5K9_9MICC</name>
<accession>A0A4R5Y5K9</accession>
<comment type="caution">
    <text evidence="9">The sequence shown here is derived from an EMBL/GenBank/DDBJ whole genome shotgun (WGS) entry which is preliminary data.</text>
</comment>